<dbReference type="EMBL" id="QEYI01000009">
    <property type="protein sequence ID" value="PWE20015.1"/>
    <property type="molecule type" value="Genomic_DNA"/>
</dbReference>
<dbReference type="RefSeq" id="WP_109158723.1">
    <property type="nucleotide sequence ID" value="NZ_QEYI01000009.1"/>
</dbReference>
<proteinExistence type="predicted"/>
<dbReference type="STRING" id="28200.GCA_001572935_00254"/>
<accession>A0A2U2BYW6</accession>
<evidence type="ECO:0000313" key="2">
    <source>
        <dbReference type="Proteomes" id="UP000245014"/>
    </source>
</evidence>
<gene>
    <name evidence="1" type="ORF">DF188_08865</name>
</gene>
<organism evidence="1 2">
    <name type="scientific">Aliarcobacter skirrowii</name>
    <dbReference type="NCBI Taxonomy" id="28200"/>
    <lineage>
        <taxon>Bacteria</taxon>
        <taxon>Pseudomonadati</taxon>
        <taxon>Campylobacterota</taxon>
        <taxon>Epsilonproteobacteria</taxon>
        <taxon>Campylobacterales</taxon>
        <taxon>Arcobacteraceae</taxon>
        <taxon>Aliarcobacter</taxon>
    </lineage>
</organism>
<evidence type="ECO:0000313" key="1">
    <source>
        <dbReference type="EMBL" id="PWE20015.1"/>
    </source>
</evidence>
<name>A0A2U2BYW6_9BACT</name>
<reference evidence="1 2" key="1">
    <citation type="submission" date="2018-05" db="EMBL/GenBank/DDBJ databases">
        <title>Antimicrobial susceptibility testing and genomic analysis of Arcobacter skirrowii strains and one Arcobacter butzleri isolated from German poultry farms.</title>
        <authorList>
            <person name="Haenel I."/>
            <person name="Hotzel H."/>
            <person name="Tomaso H."/>
            <person name="Busch A."/>
        </authorList>
    </citation>
    <scope>NUCLEOTIDE SEQUENCE [LARGE SCALE GENOMIC DNA]</scope>
    <source>
        <strain evidence="2">v</strain>
    </source>
</reference>
<comment type="caution">
    <text evidence="1">The sequence shown here is derived from an EMBL/GenBank/DDBJ whole genome shotgun (WGS) entry which is preliminary data.</text>
</comment>
<sequence length="84" mass="9816">MLQNSFNLTKFDSAKIDTKDEELFKYILENPFKSTSAKDKEVGKWAKMTSSDYIFFTKNSIVKFSLKNNIFECISPEEICKELE</sequence>
<dbReference type="AlphaFoldDB" id="A0A2U2BYW6"/>
<protein>
    <submittedName>
        <fullName evidence="1">Uncharacterized protein</fullName>
    </submittedName>
</protein>
<dbReference type="Proteomes" id="UP000245014">
    <property type="component" value="Unassembled WGS sequence"/>
</dbReference>